<comment type="similarity">
    <text evidence="2 6">Belongs to the transposase mutator family.</text>
</comment>
<evidence type="ECO:0000256" key="4">
    <source>
        <dbReference type="ARBA" id="ARBA00023125"/>
    </source>
</evidence>
<name>A0ABW4PIM4_9ACTN</name>
<dbReference type="Pfam" id="PF00872">
    <property type="entry name" value="Transposase_mut"/>
    <property type="match status" value="1"/>
</dbReference>
<evidence type="ECO:0000256" key="1">
    <source>
        <dbReference type="ARBA" id="ARBA00002190"/>
    </source>
</evidence>
<organism evidence="7 8">
    <name type="scientific">Streptomyces desertarenae</name>
    <dbReference type="NCBI Taxonomy" id="2666184"/>
    <lineage>
        <taxon>Bacteria</taxon>
        <taxon>Bacillati</taxon>
        <taxon>Actinomycetota</taxon>
        <taxon>Actinomycetes</taxon>
        <taxon>Kitasatosporales</taxon>
        <taxon>Streptomycetaceae</taxon>
        <taxon>Streptomyces</taxon>
    </lineage>
</organism>
<dbReference type="PANTHER" id="PTHR33217:SF8">
    <property type="entry name" value="MUTATOR FAMILY TRANSPOSASE"/>
    <property type="match status" value="1"/>
</dbReference>
<proteinExistence type="inferred from homology"/>
<dbReference type="Proteomes" id="UP001597365">
    <property type="component" value="Unassembled WGS sequence"/>
</dbReference>
<evidence type="ECO:0000256" key="5">
    <source>
        <dbReference type="ARBA" id="ARBA00023172"/>
    </source>
</evidence>
<keyword evidence="8" id="KW-1185">Reference proteome</keyword>
<dbReference type="EMBL" id="JBHUFU010000003">
    <property type="protein sequence ID" value="MFD1829296.1"/>
    <property type="molecule type" value="Genomic_DNA"/>
</dbReference>
<keyword evidence="6" id="KW-0814">Transposable element</keyword>
<reference evidence="8" key="1">
    <citation type="journal article" date="2019" name="Int. J. Syst. Evol. Microbiol.">
        <title>The Global Catalogue of Microorganisms (GCM) 10K type strain sequencing project: providing services to taxonomists for standard genome sequencing and annotation.</title>
        <authorList>
            <consortium name="The Broad Institute Genomics Platform"/>
            <consortium name="The Broad Institute Genome Sequencing Center for Infectious Disease"/>
            <person name="Wu L."/>
            <person name="Ma J."/>
        </authorList>
    </citation>
    <scope>NUCLEOTIDE SEQUENCE [LARGE SCALE GENOMIC DNA]</scope>
    <source>
        <strain evidence="8">CGMCC 4.7455</strain>
    </source>
</reference>
<evidence type="ECO:0000313" key="7">
    <source>
        <dbReference type="EMBL" id="MFD1829296.1"/>
    </source>
</evidence>
<comment type="function">
    <text evidence="1 6">Required for the transposition of the insertion element.</text>
</comment>
<keyword evidence="3 6" id="KW-0815">Transposition</keyword>
<keyword evidence="4 6" id="KW-0238">DNA-binding</keyword>
<gene>
    <name evidence="7" type="ORF">ACFSJS_06425</name>
</gene>
<comment type="caution">
    <text evidence="7">The sequence shown here is derived from an EMBL/GenBank/DDBJ whole genome shotgun (WGS) entry which is preliminary data.</text>
</comment>
<keyword evidence="5 6" id="KW-0233">DNA recombination</keyword>
<protein>
    <recommendedName>
        <fullName evidence="6">Mutator family transposase</fullName>
    </recommendedName>
</protein>
<dbReference type="PANTHER" id="PTHR33217">
    <property type="entry name" value="TRANSPOSASE FOR INSERTION SEQUENCE ELEMENT IS1081"/>
    <property type="match status" value="1"/>
</dbReference>
<sequence>MLRDREETFGPKIVKKRQKCLTGVVGVPPVYGGETVISLSEKSPITRKSQTHLVEVYGTEVSTITDKILGGMAEWQSRSLNAVHPVVFIDAIHVRIRGGAVVNRPVHVALAVTVEGRREVLGLWAGACSRTRPAPRRRRRSDPTR</sequence>
<evidence type="ECO:0000256" key="3">
    <source>
        <dbReference type="ARBA" id="ARBA00022578"/>
    </source>
</evidence>
<evidence type="ECO:0000313" key="8">
    <source>
        <dbReference type="Proteomes" id="UP001597365"/>
    </source>
</evidence>
<dbReference type="InterPro" id="IPR001207">
    <property type="entry name" value="Transposase_mutator"/>
</dbReference>
<evidence type="ECO:0000256" key="6">
    <source>
        <dbReference type="RuleBase" id="RU365089"/>
    </source>
</evidence>
<accession>A0ABW4PIM4</accession>
<evidence type="ECO:0000256" key="2">
    <source>
        <dbReference type="ARBA" id="ARBA00010961"/>
    </source>
</evidence>